<feature type="non-terminal residue" evidence="4">
    <location>
        <position position="1"/>
    </location>
</feature>
<evidence type="ECO:0000313" key="4">
    <source>
        <dbReference type="EMBL" id="GIQ85321.1"/>
    </source>
</evidence>
<keyword evidence="1" id="KW-0677">Repeat</keyword>
<keyword evidence="5" id="KW-1185">Reference proteome</keyword>
<evidence type="ECO:0000313" key="5">
    <source>
        <dbReference type="Proteomes" id="UP000265618"/>
    </source>
</evidence>
<feature type="compositionally biased region" description="Low complexity" evidence="3">
    <location>
        <begin position="1140"/>
        <end position="1162"/>
    </location>
</feature>
<dbReference type="OrthoDB" id="20872at2759"/>
<gene>
    <name evidence="4" type="ORF">KIPB_006967</name>
</gene>
<sequence length="1204" mass="125157">VQPVMPSASTLSLPPTAAPRTVSLSLILAARHGHTGTVGLLLAMGASLPVSPCLHPSASPLLSAVHGGHTATVSALLDTDECSAEDVSLALCMACMLARAACCALLLGEVKKDQLLSVGVSVGDGPGQRHSLLSLALLSGDPETVQLVLRLLPSLSPLSTPPSVPQGSMARSVSVAALGQDTVPPYLHCALIGGHPLSVIEELVSLSPALTGDTHLGSSVLDTAIALRRVDVFEYILSLEESEGKRAKGKRERGRDKGGRVVRTLTHVRTMQSALRRSVTPMGLMLPVGVGQVLVAHVPLPSEVVVQDSCLPTACAARQAVHPLSDYAPYLRVDEEGMPEECDDINATTLTLNRLVHRVHALHPFPFAVSSVVHGALRTEPYTPTHTAQASFALTLSESAVDRDRLSLPGGASRTSISGVSIGSDAAALSPGCNMSHLPSADRSYILSQLTMSAGSRHIVCAVIGGEAGSQLGSSPSMSQESMCDMCVREGDSECRAFADHVIPMLLTHGEREAEREGGDRDALKTAISALVPSPLFGVSSVSGPSDDQAPCVTVAHMVCRIGAATALESLISVLVNPGKLIGSGETTPPAKPSRMGTLPMGGGTLGLGGSGLGMSMSMSRGSSQRVLDGDALMILSMPLVICSGNHTPLAERVSGTPRVRQSKGSRGSVAGMEQVLTCMDVAVSRHHSKCISVLMRAGMKPKNPATKLVACVLGNEYSQFRQQLAGALCEDYGEGSPFTSQCPVSGLLPMHGPAITGNADTCSAIVAESPLGLGMGPGGMTPLHMACLCGSDTVIAVLLGVVRSRAAEYGPILHSQCDIVREGQAVESLTPLQCALRETHDKAALLVASFQMEPEDSSAPAQPTVSPSDLAYACTPRLCHLVDPLLRACPGRVDVGEALITASRHGLNRTVKTLLKYHKASRQLAMEHGTPEDAEAEAEAEQQMYNDALCAAICGIDTRCTLGDTALQAGCDINSAYTFDLDNIVSTLAIPSSTSMDSPSSPSSPSRQSRGSRKAGHRDKGRDRPDLTAVLETLLTVGADCCCDRAVHAIMEADNAPLLFHFLSNSSIPLGWTDTGADGDGESTGVEGDNLLMCALRHAPPSSSLSSCYTQDHSPLCGSQSPLRCVSMLVTLAPGLMTHTTHSGSHSRGGSSGTSGASVSPGIGGESGISMDTDPVRVVDHLCTHLVLDVVHVILPHLPTTMK</sequence>
<dbReference type="InterPro" id="IPR002110">
    <property type="entry name" value="Ankyrin_rpt"/>
</dbReference>
<dbReference type="Proteomes" id="UP000265618">
    <property type="component" value="Unassembled WGS sequence"/>
</dbReference>
<evidence type="ECO:0008006" key="6">
    <source>
        <dbReference type="Google" id="ProtNLM"/>
    </source>
</evidence>
<keyword evidence="2" id="KW-0040">ANK repeat</keyword>
<evidence type="ECO:0000256" key="2">
    <source>
        <dbReference type="ARBA" id="ARBA00023043"/>
    </source>
</evidence>
<feature type="compositionally biased region" description="Low complexity" evidence="3">
    <location>
        <begin position="992"/>
        <end position="1010"/>
    </location>
</feature>
<dbReference type="PANTHER" id="PTHR24198">
    <property type="entry name" value="ANKYRIN REPEAT AND PROTEIN KINASE DOMAIN-CONTAINING PROTEIN"/>
    <property type="match status" value="1"/>
</dbReference>
<evidence type="ECO:0000256" key="1">
    <source>
        <dbReference type="ARBA" id="ARBA00022737"/>
    </source>
</evidence>
<dbReference type="SUPFAM" id="SSF48403">
    <property type="entry name" value="Ankyrin repeat"/>
    <property type="match status" value="2"/>
</dbReference>
<evidence type="ECO:0000256" key="3">
    <source>
        <dbReference type="SAM" id="MobiDB-lite"/>
    </source>
</evidence>
<organism evidence="4 5">
    <name type="scientific">Kipferlia bialata</name>
    <dbReference type="NCBI Taxonomy" id="797122"/>
    <lineage>
        <taxon>Eukaryota</taxon>
        <taxon>Metamonada</taxon>
        <taxon>Carpediemonas-like organisms</taxon>
        <taxon>Kipferlia</taxon>
    </lineage>
</organism>
<dbReference type="EMBL" id="BDIP01001882">
    <property type="protein sequence ID" value="GIQ85321.1"/>
    <property type="molecule type" value="Genomic_DNA"/>
</dbReference>
<dbReference type="SMART" id="SM00248">
    <property type="entry name" value="ANK"/>
    <property type="match status" value="6"/>
</dbReference>
<accession>A0A9K3CY16</accession>
<proteinExistence type="predicted"/>
<feature type="non-terminal residue" evidence="4">
    <location>
        <position position="1204"/>
    </location>
</feature>
<dbReference type="InterPro" id="IPR036770">
    <property type="entry name" value="Ankyrin_rpt-contain_sf"/>
</dbReference>
<dbReference type="PANTHER" id="PTHR24198:SF165">
    <property type="entry name" value="ANKYRIN REPEAT-CONTAINING PROTEIN-RELATED"/>
    <property type="match status" value="1"/>
</dbReference>
<dbReference type="Gene3D" id="1.25.40.20">
    <property type="entry name" value="Ankyrin repeat-containing domain"/>
    <property type="match status" value="2"/>
</dbReference>
<reference evidence="4 5" key="1">
    <citation type="journal article" date="2018" name="PLoS ONE">
        <title>The draft genome of Kipferlia bialata reveals reductive genome evolution in fornicate parasites.</title>
        <authorList>
            <person name="Tanifuji G."/>
            <person name="Takabayashi S."/>
            <person name="Kume K."/>
            <person name="Takagi M."/>
            <person name="Nakayama T."/>
            <person name="Kamikawa R."/>
            <person name="Inagaki Y."/>
            <person name="Hashimoto T."/>
        </authorList>
    </citation>
    <scope>NUCLEOTIDE SEQUENCE [LARGE SCALE GENOMIC DNA]</scope>
    <source>
        <strain evidence="4">NY0173</strain>
    </source>
</reference>
<feature type="region of interest" description="Disordered" evidence="3">
    <location>
        <begin position="1140"/>
        <end position="1172"/>
    </location>
</feature>
<name>A0A9K3CY16_9EUKA</name>
<comment type="caution">
    <text evidence="4">The sequence shown here is derived from an EMBL/GenBank/DDBJ whole genome shotgun (WGS) entry which is preliminary data.</text>
</comment>
<protein>
    <recommendedName>
        <fullName evidence="6">Ankyrin repeat-containing domain-containing protein</fullName>
    </recommendedName>
</protein>
<feature type="region of interest" description="Disordered" evidence="3">
    <location>
        <begin position="992"/>
        <end position="1026"/>
    </location>
</feature>
<dbReference type="AlphaFoldDB" id="A0A9K3CY16"/>